<name>A0AAN6TVF5_9PEZI</name>
<feature type="region of interest" description="Disordered" evidence="1">
    <location>
        <begin position="1"/>
        <end position="50"/>
    </location>
</feature>
<evidence type="ECO:0000256" key="1">
    <source>
        <dbReference type="SAM" id="MobiDB-lite"/>
    </source>
</evidence>
<dbReference type="RefSeq" id="XP_062645258.1">
    <property type="nucleotide sequence ID" value="XM_062793364.1"/>
</dbReference>
<reference evidence="2" key="2">
    <citation type="submission" date="2023-05" db="EMBL/GenBank/DDBJ databases">
        <authorList>
            <consortium name="Lawrence Berkeley National Laboratory"/>
            <person name="Steindorff A."/>
            <person name="Hensen N."/>
            <person name="Bonometti L."/>
            <person name="Westerberg I."/>
            <person name="Brannstrom I.O."/>
            <person name="Guillou S."/>
            <person name="Cros-Aarteil S."/>
            <person name="Calhoun S."/>
            <person name="Haridas S."/>
            <person name="Kuo A."/>
            <person name="Mondo S."/>
            <person name="Pangilinan J."/>
            <person name="Riley R."/>
            <person name="Labutti K."/>
            <person name="Andreopoulos B."/>
            <person name="Lipzen A."/>
            <person name="Chen C."/>
            <person name="Yanf M."/>
            <person name="Daum C."/>
            <person name="Ng V."/>
            <person name="Clum A."/>
            <person name="Ohm R."/>
            <person name="Martin F."/>
            <person name="Silar P."/>
            <person name="Natvig D."/>
            <person name="Lalanne C."/>
            <person name="Gautier V."/>
            <person name="Ament-Velasquez S.L."/>
            <person name="Kruys A."/>
            <person name="Hutchinson M.I."/>
            <person name="Powell A.J."/>
            <person name="Barry K."/>
            <person name="Miller A.N."/>
            <person name="Grigoriev I.V."/>
            <person name="Debuchy R."/>
            <person name="Gladieux P."/>
            <person name="Thoren M.H."/>
            <person name="Johannesson H."/>
        </authorList>
    </citation>
    <scope>NUCLEOTIDE SEQUENCE</scope>
    <source>
        <strain evidence="2">CBS 731.68</strain>
    </source>
</reference>
<evidence type="ECO:0000313" key="2">
    <source>
        <dbReference type="EMBL" id="KAK4121487.1"/>
    </source>
</evidence>
<feature type="compositionally biased region" description="Basic and acidic residues" evidence="1">
    <location>
        <begin position="1"/>
        <end position="10"/>
    </location>
</feature>
<dbReference type="GeneID" id="87830133"/>
<feature type="compositionally biased region" description="Pro residues" evidence="1">
    <location>
        <begin position="15"/>
        <end position="25"/>
    </location>
</feature>
<comment type="caution">
    <text evidence="2">The sequence shown here is derived from an EMBL/GenBank/DDBJ whole genome shotgun (WGS) entry which is preliminary data.</text>
</comment>
<organism evidence="2 3">
    <name type="scientific">Parathielavia appendiculata</name>
    <dbReference type="NCBI Taxonomy" id="2587402"/>
    <lineage>
        <taxon>Eukaryota</taxon>
        <taxon>Fungi</taxon>
        <taxon>Dikarya</taxon>
        <taxon>Ascomycota</taxon>
        <taxon>Pezizomycotina</taxon>
        <taxon>Sordariomycetes</taxon>
        <taxon>Sordariomycetidae</taxon>
        <taxon>Sordariales</taxon>
        <taxon>Chaetomiaceae</taxon>
        <taxon>Parathielavia</taxon>
    </lineage>
</organism>
<proteinExistence type="predicted"/>
<keyword evidence="3" id="KW-1185">Reference proteome</keyword>
<accession>A0AAN6TVF5</accession>
<protein>
    <submittedName>
        <fullName evidence="2">Uncharacterized protein</fullName>
    </submittedName>
</protein>
<gene>
    <name evidence="2" type="ORF">N657DRAFT_647645</name>
</gene>
<dbReference type="EMBL" id="MU853233">
    <property type="protein sequence ID" value="KAK4121487.1"/>
    <property type="molecule type" value="Genomic_DNA"/>
</dbReference>
<dbReference type="AlphaFoldDB" id="A0AAN6TVF5"/>
<sequence>MDPSKAKPSKENPSTAPPPERPPAGPSTDEPPAYQTEGAGPDPDESLGPADLVIHGRFIYPLGPSGDADSEPTYQLSRAIHAQGIVTEKMTFERLDVHVRTASDGTPRLAKRAKELYELDHKREMPHLGFGFQAWMEPRSRKTLGKVAIQKSPLLQRGYRAVKVVSDHEKRWLEKQGKKVDDGQYHFAIKEHGSVWQWSDPGGRVVATEVRERNDAGARQDEYRLRVVVPLPRSARDGLVALWCLWMWHIHVEENTPKKTWGERKRIIQMPFMS</sequence>
<evidence type="ECO:0000313" key="3">
    <source>
        <dbReference type="Proteomes" id="UP001302602"/>
    </source>
</evidence>
<reference evidence="2" key="1">
    <citation type="journal article" date="2023" name="Mol. Phylogenet. Evol.">
        <title>Genome-scale phylogeny and comparative genomics of the fungal order Sordariales.</title>
        <authorList>
            <person name="Hensen N."/>
            <person name="Bonometti L."/>
            <person name="Westerberg I."/>
            <person name="Brannstrom I.O."/>
            <person name="Guillou S."/>
            <person name="Cros-Aarteil S."/>
            <person name="Calhoun S."/>
            <person name="Haridas S."/>
            <person name="Kuo A."/>
            <person name="Mondo S."/>
            <person name="Pangilinan J."/>
            <person name="Riley R."/>
            <person name="LaButti K."/>
            <person name="Andreopoulos B."/>
            <person name="Lipzen A."/>
            <person name="Chen C."/>
            <person name="Yan M."/>
            <person name="Daum C."/>
            <person name="Ng V."/>
            <person name="Clum A."/>
            <person name="Steindorff A."/>
            <person name="Ohm R.A."/>
            <person name="Martin F."/>
            <person name="Silar P."/>
            <person name="Natvig D.O."/>
            <person name="Lalanne C."/>
            <person name="Gautier V."/>
            <person name="Ament-Velasquez S.L."/>
            <person name="Kruys A."/>
            <person name="Hutchinson M.I."/>
            <person name="Powell A.J."/>
            <person name="Barry K."/>
            <person name="Miller A.N."/>
            <person name="Grigoriev I.V."/>
            <person name="Debuchy R."/>
            <person name="Gladieux P."/>
            <person name="Hiltunen Thoren M."/>
            <person name="Johannesson H."/>
        </authorList>
    </citation>
    <scope>NUCLEOTIDE SEQUENCE</scope>
    <source>
        <strain evidence="2">CBS 731.68</strain>
    </source>
</reference>
<dbReference type="Proteomes" id="UP001302602">
    <property type="component" value="Unassembled WGS sequence"/>
</dbReference>